<keyword evidence="5" id="KW-0812">Transmembrane</keyword>
<keyword evidence="8" id="KW-1185">Reference proteome</keyword>
<dbReference type="PANTHER" id="PTHR16423:SF6">
    <property type="entry name" value="TRIGGERING RECEPTOR EXPRESSED ON MYELOID CELLS 2-RELATED"/>
    <property type="match status" value="1"/>
</dbReference>
<dbReference type="SMART" id="SM00409">
    <property type="entry name" value="IG"/>
    <property type="match status" value="1"/>
</dbReference>
<sequence length="317" mass="35845">MKIVHTLMCCFFLSDQDGNISIIKAEISTYRRTEGSDVTVTCSSSSWGRWRILCKEPCEQNIIEMRENGEQRGRYSITYGYFSEDLSVTIKHLRTSDSGLYRCGLSESSSPHSLMSFGLIVADALLDGNGEVKTLRTRPGRDVTVACSFTLPGKRKLFCKDECEEEENILVETDGDSATRGRYSITYTGGLFQTEFLYVSIKQLDESDSWTVQMWEPEHNSKSFSSSFLFFRVPRFLLVVVLILAVVVVVPSLVVLIICIRRKSRRSSEATDLRTRGTNVEFPDCENKSPVPTKEDSTYQSLDPASRDQNQIYSTLT</sequence>
<dbReference type="GO" id="GO:0009986">
    <property type="term" value="C:cell surface"/>
    <property type="evidence" value="ECO:0007669"/>
    <property type="project" value="TreeGrafter"/>
</dbReference>
<evidence type="ECO:0000259" key="6">
    <source>
        <dbReference type="PROSITE" id="PS50835"/>
    </source>
</evidence>
<feature type="compositionally biased region" description="Polar residues" evidence="4">
    <location>
        <begin position="298"/>
        <end position="317"/>
    </location>
</feature>
<dbReference type="GO" id="GO:0038023">
    <property type="term" value="F:signaling receptor activity"/>
    <property type="evidence" value="ECO:0007669"/>
    <property type="project" value="TreeGrafter"/>
</dbReference>
<dbReference type="PANTHER" id="PTHR16423">
    <property type="entry name" value="TREM-LIKE TRANSCRIPT PROTEIN"/>
    <property type="match status" value="1"/>
</dbReference>
<organism evidence="7 8">
    <name type="scientific">Channa striata</name>
    <name type="common">Snakehead murrel</name>
    <name type="synonym">Ophicephalus striatus</name>
    <dbReference type="NCBI Taxonomy" id="64152"/>
    <lineage>
        <taxon>Eukaryota</taxon>
        <taxon>Metazoa</taxon>
        <taxon>Chordata</taxon>
        <taxon>Craniata</taxon>
        <taxon>Vertebrata</taxon>
        <taxon>Euteleostomi</taxon>
        <taxon>Actinopterygii</taxon>
        <taxon>Neopterygii</taxon>
        <taxon>Teleostei</taxon>
        <taxon>Neoteleostei</taxon>
        <taxon>Acanthomorphata</taxon>
        <taxon>Anabantaria</taxon>
        <taxon>Anabantiformes</taxon>
        <taxon>Channoidei</taxon>
        <taxon>Channidae</taxon>
        <taxon>Channa</taxon>
    </lineage>
</organism>
<evidence type="ECO:0000256" key="2">
    <source>
        <dbReference type="ARBA" id="ARBA00023157"/>
    </source>
</evidence>
<dbReference type="InterPro" id="IPR052314">
    <property type="entry name" value="Immune_rcpt_domain"/>
</dbReference>
<evidence type="ECO:0000256" key="1">
    <source>
        <dbReference type="ARBA" id="ARBA00022729"/>
    </source>
</evidence>
<dbReference type="InterPro" id="IPR036179">
    <property type="entry name" value="Ig-like_dom_sf"/>
</dbReference>
<feature type="transmembrane region" description="Helical" evidence="5">
    <location>
        <begin position="236"/>
        <end position="260"/>
    </location>
</feature>
<dbReference type="EMBL" id="JAUPFM010000005">
    <property type="protein sequence ID" value="KAK2850907.1"/>
    <property type="molecule type" value="Genomic_DNA"/>
</dbReference>
<dbReference type="Proteomes" id="UP001187415">
    <property type="component" value="Unassembled WGS sequence"/>
</dbReference>
<evidence type="ECO:0000313" key="7">
    <source>
        <dbReference type="EMBL" id="KAK2850907.1"/>
    </source>
</evidence>
<dbReference type="InterPro" id="IPR007110">
    <property type="entry name" value="Ig-like_dom"/>
</dbReference>
<feature type="region of interest" description="Disordered" evidence="4">
    <location>
        <begin position="279"/>
        <end position="317"/>
    </location>
</feature>
<protein>
    <recommendedName>
        <fullName evidence="6">Ig-like domain-containing protein</fullName>
    </recommendedName>
</protein>
<keyword evidence="3" id="KW-0393">Immunoglobulin domain</keyword>
<evidence type="ECO:0000256" key="4">
    <source>
        <dbReference type="SAM" id="MobiDB-lite"/>
    </source>
</evidence>
<name>A0AA88N8V3_CHASR</name>
<dbReference type="InterPro" id="IPR003599">
    <property type="entry name" value="Ig_sub"/>
</dbReference>
<keyword evidence="5" id="KW-0472">Membrane</keyword>
<dbReference type="InterPro" id="IPR013783">
    <property type="entry name" value="Ig-like_fold"/>
</dbReference>
<feature type="domain" description="Ig-like" evidence="6">
    <location>
        <begin position="20"/>
        <end position="116"/>
    </location>
</feature>
<keyword evidence="2" id="KW-1015">Disulfide bond</keyword>
<keyword evidence="1" id="KW-0732">Signal</keyword>
<dbReference type="AlphaFoldDB" id="A0AA88N8V3"/>
<reference evidence="7" key="1">
    <citation type="submission" date="2023-07" db="EMBL/GenBank/DDBJ databases">
        <title>Chromosome-level Genome Assembly of Striped Snakehead (Channa striata).</title>
        <authorList>
            <person name="Liu H."/>
        </authorList>
    </citation>
    <scope>NUCLEOTIDE SEQUENCE</scope>
    <source>
        <strain evidence="7">Gz</strain>
        <tissue evidence="7">Muscle</tissue>
    </source>
</reference>
<evidence type="ECO:0000256" key="5">
    <source>
        <dbReference type="SAM" id="Phobius"/>
    </source>
</evidence>
<dbReference type="Pfam" id="PF07686">
    <property type="entry name" value="V-set"/>
    <property type="match status" value="1"/>
</dbReference>
<evidence type="ECO:0000313" key="8">
    <source>
        <dbReference type="Proteomes" id="UP001187415"/>
    </source>
</evidence>
<gene>
    <name evidence="7" type="ORF">Q5P01_007183</name>
</gene>
<accession>A0AA88N8V3</accession>
<dbReference type="Gene3D" id="2.60.40.10">
    <property type="entry name" value="Immunoglobulins"/>
    <property type="match status" value="2"/>
</dbReference>
<dbReference type="SUPFAM" id="SSF48726">
    <property type="entry name" value="Immunoglobulin"/>
    <property type="match status" value="1"/>
</dbReference>
<comment type="caution">
    <text evidence="7">The sequence shown here is derived from an EMBL/GenBank/DDBJ whole genome shotgun (WGS) entry which is preliminary data.</text>
</comment>
<dbReference type="PROSITE" id="PS50835">
    <property type="entry name" value="IG_LIKE"/>
    <property type="match status" value="1"/>
</dbReference>
<dbReference type="InterPro" id="IPR013106">
    <property type="entry name" value="Ig_V-set"/>
</dbReference>
<proteinExistence type="predicted"/>
<evidence type="ECO:0000256" key="3">
    <source>
        <dbReference type="ARBA" id="ARBA00023319"/>
    </source>
</evidence>
<keyword evidence="5" id="KW-1133">Transmembrane helix</keyword>